<reference evidence="1" key="2">
    <citation type="journal article" date="2021" name="PeerJ">
        <title>Extensive microbial diversity within the chicken gut microbiome revealed by metagenomics and culture.</title>
        <authorList>
            <person name="Gilroy R."/>
            <person name="Ravi A."/>
            <person name="Getino M."/>
            <person name="Pursley I."/>
            <person name="Horton D.L."/>
            <person name="Alikhan N.F."/>
            <person name="Baker D."/>
            <person name="Gharbi K."/>
            <person name="Hall N."/>
            <person name="Watson M."/>
            <person name="Adriaenssens E.M."/>
            <person name="Foster-Nyarko E."/>
            <person name="Jarju S."/>
            <person name="Secka A."/>
            <person name="Antonio M."/>
            <person name="Oren A."/>
            <person name="Chaudhuri R.R."/>
            <person name="La Ragione R."/>
            <person name="Hildebrand F."/>
            <person name="Pallen M.J."/>
        </authorList>
    </citation>
    <scope>NUCLEOTIDE SEQUENCE</scope>
    <source>
        <strain evidence="1">ChiHile30-977</strain>
    </source>
</reference>
<sequence length="87" mass="9861">MKPVLMFTLAGCPYCREALAWMDALRRAHPEYAAVPLTLVDEREQPDVANAYDYWYVPTFYVGADKLHEGAATPEIIERVFARALNA</sequence>
<proteinExistence type="predicted"/>
<reference evidence="1" key="1">
    <citation type="submission" date="2020-10" db="EMBL/GenBank/DDBJ databases">
        <authorList>
            <person name="Gilroy R."/>
        </authorList>
    </citation>
    <scope>NUCLEOTIDE SEQUENCE</scope>
    <source>
        <strain evidence="1">ChiHile30-977</strain>
    </source>
</reference>
<dbReference type="Proteomes" id="UP000886819">
    <property type="component" value="Unassembled WGS sequence"/>
</dbReference>
<name>A0A9D0YWB8_9FIRM</name>
<comment type="caution">
    <text evidence="1">The sequence shown here is derived from an EMBL/GenBank/DDBJ whole genome shotgun (WGS) entry which is preliminary data.</text>
</comment>
<evidence type="ECO:0000313" key="2">
    <source>
        <dbReference type="Proteomes" id="UP000886819"/>
    </source>
</evidence>
<dbReference type="Gene3D" id="3.40.30.10">
    <property type="entry name" value="Glutaredoxin"/>
    <property type="match status" value="1"/>
</dbReference>
<dbReference type="InterPro" id="IPR036249">
    <property type="entry name" value="Thioredoxin-like_sf"/>
</dbReference>
<organism evidence="1 2">
    <name type="scientific">Candidatus Avichristensenella intestinipullorum</name>
    <dbReference type="NCBI Taxonomy" id="2840693"/>
    <lineage>
        <taxon>Bacteria</taxon>
        <taxon>Bacillati</taxon>
        <taxon>Bacillota</taxon>
        <taxon>Clostridia</taxon>
        <taxon>Candidatus Avichristensenella</taxon>
    </lineage>
</organism>
<dbReference type="PROSITE" id="PS51354">
    <property type="entry name" value="GLUTAREDOXIN_2"/>
    <property type="match status" value="1"/>
</dbReference>
<protein>
    <submittedName>
        <fullName evidence="1">Glutaredoxin</fullName>
    </submittedName>
</protein>
<dbReference type="EMBL" id="DVFI01000077">
    <property type="protein sequence ID" value="HIQ62919.1"/>
    <property type="molecule type" value="Genomic_DNA"/>
</dbReference>
<dbReference type="AlphaFoldDB" id="A0A9D0YWB8"/>
<evidence type="ECO:0000313" key="1">
    <source>
        <dbReference type="EMBL" id="HIQ62919.1"/>
    </source>
</evidence>
<dbReference type="SUPFAM" id="SSF52833">
    <property type="entry name" value="Thioredoxin-like"/>
    <property type="match status" value="1"/>
</dbReference>
<gene>
    <name evidence="1" type="ORF">IAA66_04955</name>
</gene>
<accession>A0A9D0YWB8</accession>